<dbReference type="Pfam" id="PF04542">
    <property type="entry name" value="Sigma70_r2"/>
    <property type="match status" value="1"/>
</dbReference>
<dbReference type="InterPro" id="IPR036388">
    <property type="entry name" value="WH-like_DNA-bd_sf"/>
</dbReference>
<dbReference type="AlphaFoldDB" id="A0AAE3R9H2"/>
<evidence type="ECO:0000256" key="3">
    <source>
        <dbReference type="ARBA" id="ARBA00023082"/>
    </source>
</evidence>
<dbReference type="PANTHER" id="PTHR43133:SF46">
    <property type="entry name" value="RNA POLYMERASE SIGMA-70 FACTOR ECF SUBFAMILY"/>
    <property type="match status" value="1"/>
</dbReference>
<feature type="domain" description="RNA polymerase sigma-70 region 2" evidence="5">
    <location>
        <begin position="20"/>
        <end position="88"/>
    </location>
</feature>
<reference evidence="7" key="1">
    <citation type="submission" date="2023-05" db="EMBL/GenBank/DDBJ databases">
        <authorList>
            <person name="Zhang X."/>
        </authorList>
    </citation>
    <scope>NUCLEOTIDE SEQUENCE</scope>
    <source>
        <strain evidence="7">BD1B2-1</strain>
    </source>
</reference>
<evidence type="ECO:0000256" key="2">
    <source>
        <dbReference type="ARBA" id="ARBA00023015"/>
    </source>
</evidence>
<evidence type="ECO:0000259" key="6">
    <source>
        <dbReference type="Pfam" id="PF08281"/>
    </source>
</evidence>
<dbReference type="SUPFAM" id="SSF88659">
    <property type="entry name" value="Sigma3 and sigma4 domains of RNA polymerase sigma factors"/>
    <property type="match status" value="1"/>
</dbReference>
<dbReference type="Gene3D" id="1.10.1740.10">
    <property type="match status" value="1"/>
</dbReference>
<dbReference type="Gene3D" id="1.10.10.10">
    <property type="entry name" value="Winged helix-like DNA-binding domain superfamily/Winged helix DNA-binding domain"/>
    <property type="match status" value="1"/>
</dbReference>
<evidence type="ECO:0000259" key="5">
    <source>
        <dbReference type="Pfam" id="PF04542"/>
    </source>
</evidence>
<dbReference type="InterPro" id="IPR014284">
    <property type="entry name" value="RNA_pol_sigma-70_dom"/>
</dbReference>
<dbReference type="EMBL" id="JASJOU010000009">
    <property type="protein sequence ID" value="MDJ1503869.1"/>
    <property type="molecule type" value="Genomic_DNA"/>
</dbReference>
<organism evidence="7 8">
    <name type="scientific">Xanthocytophaga agilis</name>
    <dbReference type="NCBI Taxonomy" id="3048010"/>
    <lineage>
        <taxon>Bacteria</taxon>
        <taxon>Pseudomonadati</taxon>
        <taxon>Bacteroidota</taxon>
        <taxon>Cytophagia</taxon>
        <taxon>Cytophagales</taxon>
        <taxon>Rhodocytophagaceae</taxon>
        <taxon>Xanthocytophaga</taxon>
    </lineage>
</organism>
<dbReference type="CDD" id="cd06171">
    <property type="entry name" value="Sigma70_r4"/>
    <property type="match status" value="1"/>
</dbReference>
<name>A0AAE3R9H2_9BACT</name>
<proteinExistence type="inferred from homology"/>
<dbReference type="InterPro" id="IPR007627">
    <property type="entry name" value="RNA_pol_sigma70_r2"/>
</dbReference>
<dbReference type="PANTHER" id="PTHR43133">
    <property type="entry name" value="RNA POLYMERASE ECF-TYPE SIGMA FACTO"/>
    <property type="match status" value="1"/>
</dbReference>
<dbReference type="InterPro" id="IPR013325">
    <property type="entry name" value="RNA_pol_sigma_r2"/>
</dbReference>
<dbReference type="InterPro" id="IPR039425">
    <property type="entry name" value="RNA_pol_sigma-70-like"/>
</dbReference>
<dbReference type="Proteomes" id="UP001232063">
    <property type="component" value="Unassembled WGS sequence"/>
</dbReference>
<dbReference type="NCBIfam" id="TIGR02937">
    <property type="entry name" value="sigma70-ECF"/>
    <property type="match status" value="1"/>
</dbReference>
<dbReference type="InterPro" id="IPR013324">
    <property type="entry name" value="RNA_pol_sigma_r3/r4-like"/>
</dbReference>
<evidence type="ECO:0000256" key="1">
    <source>
        <dbReference type="ARBA" id="ARBA00010641"/>
    </source>
</evidence>
<keyword evidence="2" id="KW-0805">Transcription regulation</keyword>
<feature type="domain" description="RNA polymerase sigma factor 70 region 4 type 2" evidence="6">
    <location>
        <begin position="114"/>
        <end position="166"/>
    </location>
</feature>
<dbReference type="Pfam" id="PF08281">
    <property type="entry name" value="Sigma70_r4_2"/>
    <property type="match status" value="1"/>
</dbReference>
<dbReference type="GO" id="GO:0006352">
    <property type="term" value="P:DNA-templated transcription initiation"/>
    <property type="evidence" value="ECO:0007669"/>
    <property type="project" value="InterPro"/>
</dbReference>
<dbReference type="InterPro" id="IPR013249">
    <property type="entry name" value="RNA_pol_sigma70_r4_t2"/>
</dbReference>
<keyword evidence="8" id="KW-1185">Reference proteome</keyword>
<evidence type="ECO:0000256" key="4">
    <source>
        <dbReference type="ARBA" id="ARBA00023163"/>
    </source>
</evidence>
<comment type="similarity">
    <text evidence="1">Belongs to the sigma-70 factor family. ECF subfamily.</text>
</comment>
<evidence type="ECO:0000313" key="8">
    <source>
        <dbReference type="Proteomes" id="UP001232063"/>
    </source>
</evidence>
<sequence length="182" mass="21509">MKKALLESCRQGNMFAQRQLVELYSNRLYRLCLRYMRNEFDAEEVLMNGFLRFFETLHSFEYRDDNGLEAWLKRIMVNAALMYLRKTKNLSLLMHEEDVIIPENATVESQLNSEMIYSLILQLPTGYRTVFNLYAIEGYSHAEIAEQLGISENTSKSQLSRARALLQSWLIKQGYEHTTRRY</sequence>
<dbReference type="SUPFAM" id="SSF88946">
    <property type="entry name" value="Sigma2 domain of RNA polymerase sigma factors"/>
    <property type="match status" value="1"/>
</dbReference>
<dbReference type="GO" id="GO:0016987">
    <property type="term" value="F:sigma factor activity"/>
    <property type="evidence" value="ECO:0007669"/>
    <property type="project" value="UniProtKB-KW"/>
</dbReference>
<gene>
    <name evidence="7" type="ORF">QNI22_24615</name>
</gene>
<accession>A0AAE3R9H2</accession>
<dbReference type="RefSeq" id="WP_314514559.1">
    <property type="nucleotide sequence ID" value="NZ_JASJOU010000009.1"/>
</dbReference>
<protein>
    <submittedName>
        <fullName evidence="7">Sigma-70 family RNA polymerase sigma factor</fullName>
    </submittedName>
</protein>
<comment type="caution">
    <text evidence="7">The sequence shown here is derived from an EMBL/GenBank/DDBJ whole genome shotgun (WGS) entry which is preliminary data.</text>
</comment>
<dbReference type="GO" id="GO:0003677">
    <property type="term" value="F:DNA binding"/>
    <property type="evidence" value="ECO:0007669"/>
    <property type="project" value="InterPro"/>
</dbReference>
<keyword evidence="3" id="KW-0731">Sigma factor</keyword>
<keyword evidence="4" id="KW-0804">Transcription</keyword>
<evidence type="ECO:0000313" key="7">
    <source>
        <dbReference type="EMBL" id="MDJ1503869.1"/>
    </source>
</evidence>